<dbReference type="PANTHER" id="PTHR34009">
    <property type="entry name" value="PROTEIN STAR"/>
    <property type="match status" value="1"/>
</dbReference>
<dbReference type="InterPro" id="IPR029063">
    <property type="entry name" value="SAM-dependent_MTases_sf"/>
</dbReference>
<dbReference type="InterPro" id="IPR006342">
    <property type="entry name" value="FkbM_mtfrase"/>
</dbReference>
<feature type="domain" description="Methyltransferase FkbM" evidence="2">
    <location>
        <begin position="29"/>
        <end position="193"/>
    </location>
</feature>
<dbReference type="SUPFAM" id="SSF53335">
    <property type="entry name" value="S-adenosyl-L-methionine-dependent methyltransferases"/>
    <property type="match status" value="1"/>
</dbReference>
<dbReference type="EMBL" id="WVQY01000012">
    <property type="protein sequence ID" value="NOD32613.1"/>
    <property type="molecule type" value="Genomic_DNA"/>
</dbReference>
<feature type="coiled-coil region" evidence="1">
    <location>
        <begin position="231"/>
        <end position="279"/>
    </location>
</feature>
<evidence type="ECO:0000313" key="3">
    <source>
        <dbReference type="EMBL" id="NOD32613.1"/>
    </source>
</evidence>
<dbReference type="Gene3D" id="3.40.50.150">
    <property type="entry name" value="Vaccinia Virus protein VP39"/>
    <property type="match status" value="1"/>
</dbReference>
<gene>
    <name evidence="3" type="ORF">GS617_20260</name>
</gene>
<comment type="caution">
    <text evidence="3">The sequence shown here is derived from an EMBL/GenBank/DDBJ whole genome shotgun (WGS) entry which is preliminary data.</text>
</comment>
<dbReference type="Pfam" id="PF05050">
    <property type="entry name" value="Methyltransf_21"/>
    <property type="match status" value="1"/>
</dbReference>
<keyword evidence="4" id="KW-1185">Reference proteome</keyword>
<organism evidence="3 4">
    <name type="scientific">Ruegeria atlantica</name>
    <dbReference type="NCBI Taxonomy" id="81569"/>
    <lineage>
        <taxon>Bacteria</taxon>
        <taxon>Pseudomonadati</taxon>
        <taxon>Pseudomonadota</taxon>
        <taxon>Alphaproteobacteria</taxon>
        <taxon>Rhodobacterales</taxon>
        <taxon>Roseobacteraceae</taxon>
        <taxon>Ruegeria</taxon>
    </lineage>
</organism>
<sequence>MTFVSYAQNFEDLILWRALKDVEKGFYIDLGAAWPSFHSVTLAFYERGWSGINVEPNPRLLKELNKERIRDTNLGVVIGDSKGEASLNILSNAGLSTASDEIAANHVEAGFEKQTVVAPMTTLTDLCDAHMGDVSDIHFLKIDVEGHEAQALRGNDWGRFRPWIILIEAMEPMSQVTNHHLWEHQLTEADYRYVYCDGLNRYYLAAEHYDRLVPAFAYPPNLFDDYMSVTQQTAMVEAEQRRNQIAELQQQITAAAIRERQMEAQNAELMNELSALRKQLEADAAYQASRGMMEVVFFKVSGEPKKFVANLLFHSSGRIRSIARRIVLERSGQPRPSFRKWMHSAAYQALSNAYRLPR</sequence>
<dbReference type="InterPro" id="IPR053202">
    <property type="entry name" value="EGF_Rcpt_Signaling_Reg"/>
</dbReference>
<dbReference type="NCBIfam" id="TIGR01444">
    <property type="entry name" value="fkbM_fam"/>
    <property type="match status" value="1"/>
</dbReference>
<evidence type="ECO:0000259" key="2">
    <source>
        <dbReference type="Pfam" id="PF05050"/>
    </source>
</evidence>
<dbReference type="GO" id="GO:0008168">
    <property type="term" value="F:methyltransferase activity"/>
    <property type="evidence" value="ECO:0007669"/>
    <property type="project" value="UniProtKB-KW"/>
</dbReference>
<keyword evidence="3" id="KW-0808">Transferase</keyword>
<evidence type="ECO:0000313" key="4">
    <source>
        <dbReference type="Proteomes" id="UP000599383"/>
    </source>
</evidence>
<dbReference type="Proteomes" id="UP000599383">
    <property type="component" value="Unassembled WGS sequence"/>
</dbReference>
<proteinExistence type="predicted"/>
<keyword evidence="1" id="KW-0175">Coiled coil</keyword>
<dbReference type="RefSeq" id="WP_171364603.1">
    <property type="nucleotide sequence ID" value="NZ_WVQY01000012.1"/>
</dbReference>
<evidence type="ECO:0000256" key="1">
    <source>
        <dbReference type="SAM" id="Coils"/>
    </source>
</evidence>
<name>A0ABX1WHE0_9RHOB</name>
<protein>
    <submittedName>
        <fullName evidence="3">FkbM family methyltransferase</fullName>
    </submittedName>
</protein>
<reference evidence="3 4" key="1">
    <citation type="submission" date="2019-12" db="EMBL/GenBank/DDBJ databases">
        <title>Ruegeria JWLKs population differentiation of coral mucus and skeleton niches.</title>
        <authorList>
            <person name="Luo D."/>
        </authorList>
    </citation>
    <scope>NUCLEOTIDE SEQUENCE [LARGE SCALE GENOMIC DNA]</scope>
    <source>
        <strain evidence="3 4">HKCCD6238</strain>
    </source>
</reference>
<keyword evidence="3" id="KW-0489">Methyltransferase</keyword>
<dbReference type="PANTHER" id="PTHR34009:SF2">
    <property type="entry name" value="PROTEIN STAR"/>
    <property type="match status" value="1"/>
</dbReference>
<dbReference type="GO" id="GO:0032259">
    <property type="term" value="P:methylation"/>
    <property type="evidence" value="ECO:0007669"/>
    <property type="project" value="UniProtKB-KW"/>
</dbReference>
<accession>A0ABX1WHE0</accession>